<dbReference type="OrthoDB" id="6058570at2"/>
<organism evidence="1 2">
    <name type="scientific">Roseimicrobium gellanilyticum</name>
    <dbReference type="NCBI Taxonomy" id="748857"/>
    <lineage>
        <taxon>Bacteria</taxon>
        <taxon>Pseudomonadati</taxon>
        <taxon>Verrucomicrobiota</taxon>
        <taxon>Verrucomicrobiia</taxon>
        <taxon>Verrucomicrobiales</taxon>
        <taxon>Verrucomicrobiaceae</taxon>
        <taxon>Roseimicrobium</taxon>
    </lineage>
</organism>
<keyword evidence="2" id="KW-1185">Reference proteome</keyword>
<protein>
    <submittedName>
        <fullName evidence="1">Uncharacterized protein</fullName>
    </submittedName>
</protein>
<dbReference type="EMBL" id="QNRR01000005">
    <property type="protein sequence ID" value="RBP43786.1"/>
    <property type="molecule type" value="Genomic_DNA"/>
</dbReference>
<sequence length="94" mass="10835">MEHDIDRIIAGVRRLHPDVVVVQMSKYLPADDDGLWWFRLPDVDPDIQVESSSYDCPFIVEHSGMKSSSEAIHVNFVEEGVHIVDRYLRSLKAR</sequence>
<dbReference type="RefSeq" id="WP_113959258.1">
    <property type="nucleotide sequence ID" value="NZ_QNRR01000005.1"/>
</dbReference>
<evidence type="ECO:0000313" key="1">
    <source>
        <dbReference type="EMBL" id="RBP43786.1"/>
    </source>
</evidence>
<evidence type="ECO:0000313" key="2">
    <source>
        <dbReference type="Proteomes" id="UP000253426"/>
    </source>
</evidence>
<accession>A0A366HMW4</accession>
<dbReference type="AlphaFoldDB" id="A0A366HMW4"/>
<proteinExistence type="predicted"/>
<comment type="caution">
    <text evidence="1">The sequence shown here is derived from an EMBL/GenBank/DDBJ whole genome shotgun (WGS) entry which is preliminary data.</text>
</comment>
<reference evidence="1 2" key="1">
    <citation type="submission" date="2018-06" db="EMBL/GenBank/DDBJ databases">
        <title>Genomic Encyclopedia of Type Strains, Phase IV (KMG-IV): sequencing the most valuable type-strain genomes for metagenomic binning, comparative biology and taxonomic classification.</title>
        <authorList>
            <person name="Goeker M."/>
        </authorList>
    </citation>
    <scope>NUCLEOTIDE SEQUENCE [LARGE SCALE GENOMIC DNA]</scope>
    <source>
        <strain evidence="1 2">DSM 25532</strain>
    </source>
</reference>
<gene>
    <name evidence="1" type="ORF">DES53_105185</name>
</gene>
<dbReference type="Proteomes" id="UP000253426">
    <property type="component" value="Unassembled WGS sequence"/>
</dbReference>
<name>A0A366HMW4_9BACT</name>